<comment type="similarity">
    <text evidence="6">Belongs to the cullin family.</text>
</comment>
<dbReference type="Proteomes" id="UP000198341">
    <property type="component" value="Chromosome 13"/>
</dbReference>
<dbReference type="InterPro" id="IPR059120">
    <property type="entry name" value="Cullin-like_AB"/>
</dbReference>
<feature type="compositionally biased region" description="Basic residues" evidence="7">
    <location>
        <begin position="1"/>
        <end position="12"/>
    </location>
</feature>
<dbReference type="EMBL" id="FO082266">
    <property type="protein sequence ID" value="CCO19253.1"/>
    <property type="molecule type" value="Genomic_DNA"/>
</dbReference>
<feature type="region of interest" description="Disordered" evidence="7">
    <location>
        <begin position="763"/>
        <end position="793"/>
    </location>
</feature>
<dbReference type="PANTHER" id="PTHR45957">
    <property type="entry name" value="ANAPHASE-PROMOTING COMPLEX SUBUNIT 2"/>
    <property type="match status" value="1"/>
</dbReference>
<feature type="domain" description="Cullin family profile" evidence="8">
    <location>
        <begin position="955"/>
        <end position="1307"/>
    </location>
</feature>
<feature type="compositionally biased region" description="Low complexity" evidence="7">
    <location>
        <begin position="878"/>
        <end position="888"/>
    </location>
</feature>
<name>K8FC50_9CHLO</name>
<evidence type="ECO:0000256" key="5">
    <source>
        <dbReference type="ARBA" id="ARBA00023306"/>
    </source>
</evidence>
<feature type="region of interest" description="Disordered" evidence="7">
    <location>
        <begin position="1161"/>
        <end position="1215"/>
    </location>
</feature>
<feature type="compositionally biased region" description="Acidic residues" evidence="7">
    <location>
        <begin position="115"/>
        <end position="124"/>
    </location>
</feature>
<feature type="region of interest" description="Disordered" evidence="7">
    <location>
        <begin position="354"/>
        <end position="404"/>
    </location>
</feature>
<feature type="compositionally biased region" description="Acidic residues" evidence="7">
    <location>
        <begin position="378"/>
        <end position="404"/>
    </location>
</feature>
<evidence type="ECO:0000313" key="9">
    <source>
        <dbReference type="EMBL" id="CCO19253.1"/>
    </source>
</evidence>
<keyword evidence="5" id="KW-0131">Cell cycle</keyword>
<evidence type="ECO:0000256" key="3">
    <source>
        <dbReference type="ARBA" id="ARBA00022776"/>
    </source>
</evidence>
<dbReference type="PROSITE" id="PS50069">
    <property type="entry name" value="CULLIN_2"/>
    <property type="match status" value="1"/>
</dbReference>
<dbReference type="GO" id="GO:0007091">
    <property type="term" value="P:metaphase/anaphase transition of mitotic cell cycle"/>
    <property type="evidence" value="ECO:0007669"/>
    <property type="project" value="TreeGrafter"/>
</dbReference>
<feature type="compositionally biased region" description="Acidic residues" evidence="7">
    <location>
        <begin position="705"/>
        <end position="723"/>
    </location>
</feature>
<dbReference type="SMART" id="SM00182">
    <property type="entry name" value="CULLIN"/>
    <property type="match status" value="1"/>
</dbReference>
<dbReference type="GO" id="GO:0051301">
    <property type="term" value="P:cell division"/>
    <property type="evidence" value="ECO:0007669"/>
    <property type="project" value="UniProtKB-KW"/>
</dbReference>
<dbReference type="GO" id="GO:0031625">
    <property type="term" value="F:ubiquitin protein ligase binding"/>
    <property type="evidence" value="ECO:0007669"/>
    <property type="project" value="InterPro"/>
</dbReference>
<dbReference type="Pfam" id="PF26557">
    <property type="entry name" value="Cullin_AB"/>
    <property type="match status" value="1"/>
</dbReference>
<dbReference type="eggNOG" id="KOG2165">
    <property type="taxonomic scope" value="Eukaryota"/>
</dbReference>
<organism evidence="9 10">
    <name type="scientific">Bathycoccus prasinos</name>
    <dbReference type="NCBI Taxonomy" id="41875"/>
    <lineage>
        <taxon>Eukaryota</taxon>
        <taxon>Viridiplantae</taxon>
        <taxon>Chlorophyta</taxon>
        <taxon>Mamiellophyceae</taxon>
        <taxon>Mamiellales</taxon>
        <taxon>Bathycoccaceae</taxon>
        <taxon>Bathycoccus</taxon>
    </lineage>
</organism>
<evidence type="ECO:0000256" key="4">
    <source>
        <dbReference type="ARBA" id="ARBA00022786"/>
    </source>
</evidence>
<feature type="compositionally biased region" description="Acidic residues" evidence="7">
    <location>
        <begin position="195"/>
        <end position="213"/>
    </location>
</feature>
<dbReference type="STRING" id="41875.K8FC50"/>
<keyword evidence="4" id="KW-0833">Ubl conjugation pathway</keyword>
<evidence type="ECO:0000256" key="6">
    <source>
        <dbReference type="PROSITE-ProRule" id="PRU00330"/>
    </source>
</evidence>
<feature type="compositionally biased region" description="Acidic residues" evidence="7">
    <location>
        <begin position="248"/>
        <end position="263"/>
    </location>
</feature>
<dbReference type="Pfam" id="PF08672">
    <property type="entry name" value="ANAPC2"/>
    <property type="match status" value="1"/>
</dbReference>
<dbReference type="Gene3D" id="1.20.1310.10">
    <property type="entry name" value="Cullin Repeats"/>
    <property type="match status" value="1"/>
</dbReference>
<evidence type="ECO:0000256" key="1">
    <source>
        <dbReference type="ARBA" id="ARBA00016068"/>
    </source>
</evidence>
<dbReference type="InterPro" id="IPR014786">
    <property type="entry name" value="ANAPC2_C"/>
</dbReference>
<dbReference type="InterPro" id="IPR016158">
    <property type="entry name" value="Cullin_homology"/>
</dbReference>
<dbReference type="KEGG" id="bpg:Bathy13g02800"/>
<feature type="region of interest" description="Disordered" evidence="7">
    <location>
        <begin position="1116"/>
        <end position="1148"/>
    </location>
</feature>
<feature type="region of interest" description="Disordered" evidence="7">
    <location>
        <begin position="638"/>
        <end position="662"/>
    </location>
</feature>
<feature type="region of interest" description="Disordered" evidence="7">
    <location>
        <begin position="872"/>
        <end position="909"/>
    </location>
</feature>
<dbReference type="Gene3D" id="1.10.10.10">
    <property type="entry name" value="Winged helix-like DNA-binding domain superfamily/Winged helix DNA-binding domain"/>
    <property type="match status" value="1"/>
</dbReference>
<evidence type="ECO:0000313" key="10">
    <source>
        <dbReference type="Proteomes" id="UP000198341"/>
    </source>
</evidence>
<dbReference type="InterPro" id="IPR057975">
    <property type="entry name" value="TPR_ANAPC2"/>
</dbReference>
<evidence type="ECO:0000259" key="8">
    <source>
        <dbReference type="PROSITE" id="PS50069"/>
    </source>
</evidence>
<keyword evidence="3" id="KW-0498">Mitosis</keyword>
<proteinExistence type="inferred from homology"/>
<dbReference type="SMART" id="SM01013">
    <property type="entry name" value="APC2"/>
    <property type="match status" value="1"/>
</dbReference>
<dbReference type="GO" id="GO:0006511">
    <property type="term" value="P:ubiquitin-dependent protein catabolic process"/>
    <property type="evidence" value="ECO:0007669"/>
    <property type="project" value="InterPro"/>
</dbReference>
<keyword evidence="2" id="KW-0132">Cell division</keyword>
<protein>
    <recommendedName>
        <fullName evidence="1">Anaphase-promoting complex subunit 2</fullName>
    </recommendedName>
</protein>
<dbReference type="Gene3D" id="3.30.230.130">
    <property type="entry name" value="Cullin, Chain C, Domain 2"/>
    <property type="match status" value="1"/>
</dbReference>
<evidence type="ECO:0000256" key="7">
    <source>
        <dbReference type="SAM" id="MobiDB-lite"/>
    </source>
</evidence>
<dbReference type="InterPro" id="IPR036317">
    <property type="entry name" value="Cullin_homology_sf"/>
</dbReference>
<feature type="region of interest" description="Disordered" evidence="7">
    <location>
        <begin position="247"/>
        <end position="267"/>
    </location>
</feature>
<feature type="region of interest" description="Disordered" evidence="7">
    <location>
        <begin position="1"/>
        <end position="26"/>
    </location>
</feature>
<dbReference type="RefSeq" id="XP_007509450.1">
    <property type="nucleotide sequence ID" value="XM_007509388.1"/>
</dbReference>
<feature type="region of interest" description="Disordered" evidence="7">
    <location>
        <begin position="106"/>
        <end position="128"/>
    </location>
</feature>
<feature type="compositionally biased region" description="Acidic residues" evidence="7">
    <location>
        <begin position="779"/>
        <end position="789"/>
    </location>
</feature>
<dbReference type="SUPFAM" id="SSF46785">
    <property type="entry name" value="Winged helix' DNA-binding domain"/>
    <property type="match status" value="1"/>
</dbReference>
<gene>
    <name evidence="9" type="ordered locus">Bathy13g02800</name>
</gene>
<feature type="region of interest" description="Disordered" evidence="7">
    <location>
        <begin position="681"/>
        <end position="723"/>
    </location>
</feature>
<dbReference type="GO" id="GO:0070979">
    <property type="term" value="P:protein K11-linked ubiquitination"/>
    <property type="evidence" value="ECO:0007669"/>
    <property type="project" value="TreeGrafter"/>
</dbReference>
<evidence type="ECO:0000256" key="2">
    <source>
        <dbReference type="ARBA" id="ARBA00022618"/>
    </source>
</evidence>
<dbReference type="GO" id="GO:0005680">
    <property type="term" value="C:anaphase-promoting complex"/>
    <property type="evidence" value="ECO:0007669"/>
    <property type="project" value="TreeGrafter"/>
</dbReference>
<dbReference type="Pfam" id="PF25773">
    <property type="entry name" value="TPR_ANAPC2"/>
    <property type="match status" value="1"/>
</dbReference>
<dbReference type="GeneID" id="19012232"/>
<dbReference type="InterPro" id="IPR044554">
    <property type="entry name" value="ANAPC2"/>
</dbReference>
<feature type="compositionally biased region" description="Low complexity" evidence="7">
    <location>
        <begin position="1125"/>
        <end position="1136"/>
    </location>
</feature>
<dbReference type="PANTHER" id="PTHR45957:SF1">
    <property type="entry name" value="ANAPHASE-PROMOTING COMPLEX SUBUNIT 2"/>
    <property type="match status" value="1"/>
</dbReference>
<sequence length="1450" mass="163177">MKTTRTRTRRQKSVGEEEEEEEEETTMRVAFLLQERFKAYREMLSKSSSSKSSSVEDGEGVCGAIDAFVDEDDDDDENAKVFFFDDSFREEFRECCFSAATLTKNQTRTRRRKEEEEEEEEEEGAAAATTTTLLKSIFEMRRAFKDICVEQFLREAKAYVLRSPLRELTETLRKIEKEEGEAESLSAVIANALDREEEEEEEDDDEEDDEEEASSPGFRCLRAFSAFARKVERLKAIASEVAEMVLVGEEEEEKDDDDKDDDGADGKENEKIISAAKGSRSSVKSGNLLPLDAQSQKKKFEKKFDDLIAELIVSCGPRNATRVLSAYYAKVIVKFRNKCAFPLDEEEFYASLEEEKKSGRSRRPATLNTTTSTKTDENNEEESMQLSDDDDNGGDDDDDDEENEVQQYRKFVKNVRKHLRNCASPTKMLGKLECAQIERVHKDAILKHFKRYSYEAFEIASDFAIKHFALKFAASNFKASALKCVALYSRVVPLQIAKTVFGFESVQFGNEAPSQFHRKFISSSKEHLGALRIEELFDIVVDHPDSLGAVKDLRMCLSDDRQFGLRESLVSSFNEQLRRRLLHPGARTADVISQYIGTIKTMRDLDPSGIVLDLVSGPIRKYLRKRKDTIRCVVTMLTDDGSGDRNDNNDGDGDGGGGDASTANALFAELGAMAREELKNTNDNADDANPHHHDRRRRKASGGDIVDEDGDESESSELDEDDGASFNQFNEQEFNAFKANENRKKYQEYQMQMRNTFQGVEDYDMDDADEGANNKDGNGSDESESESEGSEDRGLDEFAHFYPAPKKSTSLLKSQNSGMDAIMDYESKQLSRTLTSFGVDQLQNLVLDRTESGMTWGKNFGTPVPVDILSREQSRKMQQQQQQQQQEQQHQEQRHQNLQKAGELESLIPGRKSASAPKKILKRFPGDAWDPEPVVSEATKLRSRKRRQLRDIIGLLVGIYGGKELFVNEYRLMLADKLLQKSNYDAERETLALELLKNKFGETHLHDCEVMLRDVNDSRRVNANVKTRPAEGTPLAKEGIRTTEMLKESPVQALILSKLFWPKDIAKSAATIVAPASTQASLPHPVSTPSIVPSLGQEQEPVQMTMNTNEMYVGEEEEVDGLNDPTSAAAAANTAPTSPPPEGDASVLDDDIDAQLQQQLRDQEEGDEGTPSLLSRSLSTSPPRDPGVSGERENERMKRTTVGARPPFPSAHNDIILPPAIDQAMRAYEERYHELKAPRKMTWMRSLGRVVVEVSLINEKPFEIVVSPLHAAILYHFTEREKWTAEELAKVLNATTKAVRQRMVLWMNRGVVSETSEATYELNTVASSATNNKMMEHRRATGSLKTTIATDGGGGGPGENDDDDDDFLHRAGSSAEEVEAAEMKVYEQYVMGMLTNFPSMPIERIHNMLKMFVVEPAYDKTQAQLEKFLMSLVRAEKLAHDGENFSKRKE</sequence>
<reference evidence="9 10" key="1">
    <citation type="submission" date="2011-10" db="EMBL/GenBank/DDBJ databases">
        <authorList>
            <person name="Genoscope - CEA"/>
        </authorList>
    </citation>
    <scope>NUCLEOTIDE SEQUENCE [LARGE SCALE GENOMIC DNA]</scope>
    <source>
        <strain evidence="9 10">RCC 1105</strain>
    </source>
</reference>
<feature type="region of interest" description="Disordered" evidence="7">
    <location>
        <begin position="179"/>
        <end position="215"/>
    </location>
</feature>
<dbReference type="SUPFAM" id="SSF75632">
    <property type="entry name" value="Cullin homology domain"/>
    <property type="match status" value="2"/>
</dbReference>
<accession>K8FC50</accession>
<dbReference type="OrthoDB" id="5581181at2759"/>
<dbReference type="InterPro" id="IPR036388">
    <property type="entry name" value="WH-like_DNA-bd_sf"/>
</dbReference>
<dbReference type="InterPro" id="IPR036390">
    <property type="entry name" value="WH_DNA-bd_sf"/>
</dbReference>
<keyword evidence="10" id="KW-1185">Reference proteome</keyword>
<feature type="compositionally biased region" description="Low complexity" evidence="7">
    <location>
        <begin position="1170"/>
        <end position="1182"/>
    </location>
</feature>